<dbReference type="WBParaSite" id="PgR020_g053_t03">
    <property type="protein sequence ID" value="PgR020_g053_t03"/>
    <property type="gene ID" value="PgR020_g053"/>
</dbReference>
<evidence type="ECO:0000256" key="1">
    <source>
        <dbReference type="ARBA" id="ARBA00004141"/>
    </source>
</evidence>
<feature type="transmembrane region" description="Helical" evidence="5">
    <location>
        <begin position="299"/>
        <end position="321"/>
    </location>
</feature>
<dbReference type="PANTHER" id="PTHR23423">
    <property type="entry name" value="ORGANIC SOLUTE TRANSPORTER-RELATED"/>
    <property type="match status" value="1"/>
</dbReference>
<evidence type="ECO:0000256" key="2">
    <source>
        <dbReference type="ARBA" id="ARBA00022692"/>
    </source>
</evidence>
<evidence type="ECO:0000313" key="7">
    <source>
        <dbReference type="WBParaSite" id="PgR020_g053_t03"/>
    </source>
</evidence>
<protein>
    <submittedName>
        <fullName evidence="7">Organic solute transporter alpha-like protein</fullName>
    </submittedName>
</protein>
<keyword evidence="2 5" id="KW-0812">Transmembrane</keyword>
<reference evidence="7" key="1">
    <citation type="submission" date="2022-11" db="UniProtKB">
        <authorList>
            <consortium name="WormBaseParasite"/>
        </authorList>
    </citation>
    <scope>IDENTIFICATION</scope>
</reference>
<keyword evidence="4 5" id="KW-0472">Membrane</keyword>
<dbReference type="SMART" id="SM01417">
    <property type="entry name" value="Solute_trans_a"/>
    <property type="match status" value="1"/>
</dbReference>
<keyword evidence="6" id="KW-1185">Reference proteome</keyword>
<feature type="transmembrane region" description="Helical" evidence="5">
    <location>
        <begin position="221"/>
        <end position="241"/>
    </location>
</feature>
<comment type="subcellular location">
    <subcellularLocation>
        <location evidence="1">Membrane</location>
        <topology evidence="1">Multi-pass membrane protein</topology>
    </subcellularLocation>
</comment>
<feature type="transmembrane region" description="Helical" evidence="5">
    <location>
        <begin position="56"/>
        <end position="80"/>
    </location>
</feature>
<dbReference type="AlphaFoldDB" id="A0A915AYG2"/>
<dbReference type="GO" id="GO:0016020">
    <property type="term" value="C:membrane"/>
    <property type="evidence" value="ECO:0007669"/>
    <property type="project" value="UniProtKB-SubCell"/>
</dbReference>
<dbReference type="InterPro" id="IPR005178">
    <property type="entry name" value="Ostalpha/TMEM184C"/>
</dbReference>
<accession>A0A915AYG2</accession>
<feature type="transmembrane region" description="Helical" evidence="5">
    <location>
        <begin position="188"/>
        <end position="209"/>
    </location>
</feature>
<feature type="transmembrane region" description="Helical" evidence="5">
    <location>
        <begin position="92"/>
        <end position="112"/>
    </location>
</feature>
<proteinExistence type="predicted"/>
<evidence type="ECO:0000256" key="3">
    <source>
        <dbReference type="ARBA" id="ARBA00022989"/>
    </source>
</evidence>
<evidence type="ECO:0000256" key="5">
    <source>
        <dbReference type="SAM" id="Phobius"/>
    </source>
</evidence>
<evidence type="ECO:0000256" key="4">
    <source>
        <dbReference type="ARBA" id="ARBA00023136"/>
    </source>
</evidence>
<evidence type="ECO:0000313" key="6">
    <source>
        <dbReference type="Proteomes" id="UP000887569"/>
    </source>
</evidence>
<feature type="transmembrane region" description="Helical" evidence="5">
    <location>
        <begin position="118"/>
        <end position="138"/>
    </location>
</feature>
<keyword evidence="3 5" id="KW-1133">Transmembrane helix</keyword>
<dbReference type="Pfam" id="PF03619">
    <property type="entry name" value="Solute_trans_a"/>
    <property type="match status" value="1"/>
</dbReference>
<organism evidence="6 7">
    <name type="scientific">Parascaris univalens</name>
    <name type="common">Nematode worm</name>
    <dbReference type="NCBI Taxonomy" id="6257"/>
    <lineage>
        <taxon>Eukaryota</taxon>
        <taxon>Metazoa</taxon>
        <taxon>Ecdysozoa</taxon>
        <taxon>Nematoda</taxon>
        <taxon>Chromadorea</taxon>
        <taxon>Rhabditida</taxon>
        <taxon>Spirurina</taxon>
        <taxon>Ascaridomorpha</taxon>
        <taxon>Ascaridoidea</taxon>
        <taxon>Ascarididae</taxon>
        <taxon>Parascaris</taxon>
    </lineage>
</organism>
<feature type="transmembrane region" description="Helical" evidence="5">
    <location>
        <begin position="273"/>
        <end position="292"/>
    </location>
</feature>
<name>A0A915AYG2_PARUN</name>
<dbReference type="Proteomes" id="UP000887569">
    <property type="component" value="Unplaced"/>
</dbReference>
<sequence length="355" mass="40563">FEMLTMEKFDKFINEWTIKIASLFDPMDFTMTNCSNTMRPPSAYAFLTHLQAYQRVLLTIAATFTGVVVLLALIHWYHIWTFISDEKRQNKLYFLISLFPVSTICCLIGMGAPRTSLMISSLGLLYFLTCLFVLVSLIRNLFGSRDSLSITLKYDQRSINFQSPPFCCCCFCLPKVNSNPRNLRRIEWLVLQAPIVRAIIVTFNIVAVIEFRDDTEKYVHMSEMIAVGSLLLAVFGVHTMARLTSDKLSHYGFMTIFRIVDIALLFFTAQQPMLFENIFIRFGVFNCGPMLNAQENARFICNFVIICEMLFLSIAASIFVAPSRSALFDLYHRRGSHLASPLTEDSILTPDEESP</sequence>